<dbReference type="EMBL" id="JANPWB010000002">
    <property type="protein sequence ID" value="KAJ1209807.1"/>
    <property type="molecule type" value="Genomic_DNA"/>
</dbReference>
<sequence length="95" mass="10976">MENTEVQLVKGNYVQDQKMSIKSGGDRGAKVEKSYGSDDMERNWRDAQGLGAIGRARKKWEECVQVIEHEDNKYEDVHFFTDDRVHVLVLGIDLY</sequence>
<organism evidence="1 2">
    <name type="scientific">Pleurodeles waltl</name>
    <name type="common">Iberian ribbed newt</name>
    <dbReference type="NCBI Taxonomy" id="8319"/>
    <lineage>
        <taxon>Eukaryota</taxon>
        <taxon>Metazoa</taxon>
        <taxon>Chordata</taxon>
        <taxon>Craniata</taxon>
        <taxon>Vertebrata</taxon>
        <taxon>Euteleostomi</taxon>
        <taxon>Amphibia</taxon>
        <taxon>Batrachia</taxon>
        <taxon>Caudata</taxon>
        <taxon>Salamandroidea</taxon>
        <taxon>Salamandridae</taxon>
        <taxon>Pleurodelinae</taxon>
        <taxon>Pleurodeles</taxon>
    </lineage>
</organism>
<reference evidence="1" key="1">
    <citation type="journal article" date="2022" name="bioRxiv">
        <title>Sequencing and chromosome-scale assembly of the giantPleurodeles waltlgenome.</title>
        <authorList>
            <person name="Brown T."/>
            <person name="Elewa A."/>
            <person name="Iarovenko S."/>
            <person name="Subramanian E."/>
            <person name="Araus A.J."/>
            <person name="Petzold A."/>
            <person name="Susuki M."/>
            <person name="Suzuki K.-i.T."/>
            <person name="Hayashi T."/>
            <person name="Toyoda A."/>
            <person name="Oliveira C."/>
            <person name="Osipova E."/>
            <person name="Leigh N.D."/>
            <person name="Simon A."/>
            <person name="Yun M.H."/>
        </authorList>
    </citation>
    <scope>NUCLEOTIDE SEQUENCE</scope>
    <source>
        <strain evidence="1">20211129_DDA</strain>
        <tissue evidence="1">Liver</tissue>
    </source>
</reference>
<gene>
    <name evidence="1" type="ORF">NDU88_005179</name>
</gene>
<keyword evidence="2" id="KW-1185">Reference proteome</keyword>
<dbReference type="Proteomes" id="UP001066276">
    <property type="component" value="Chromosome 1_2"/>
</dbReference>
<evidence type="ECO:0000313" key="1">
    <source>
        <dbReference type="EMBL" id="KAJ1209807.1"/>
    </source>
</evidence>
<proteinExistence type="predicted"/>
<protein>
    <submittedName>
        <fullName evidence="1">Uncharacterized protein</fullName>
    </submittedName>
</protein>
<accession>A0AAV7WB23</accession>
<name>A0AAV7WB23_PLEWA</name>
<dbReference type="AlphaFoldDB" id="A0AAV7WB23"/>
<evidence type="ECO:0000313" key="2">
    <source>
        <dbReference type="Proteomes" id="UP001066276"/>
    </source>
</evidence>
<comment type="caution">
    <text evidence="1">The sequence shown here is derived from an EMBL/GenBank/DDBJ whole genome shotgun (WGS) entry which is preliminary data.</text>
</comment>